<feature type="domain" description="Fucosyltransferase C-terminal" evidence="4">
    <location>
        <begin position="125"/>
        <end position="233"/>
    </location>
</feature>
<dbReference type="PATRIC" id="fig|1411148.3.peg.1796"/>
<evidence type="ECO:0000256" key="1">
    <source>
        <dbReference type="ARBA" id="ARBA00008919"/>
    </source>
</evidence>
<dbReference type="InterPro" id="IPR001503">
    <property type="entry name" value="Glyco_trans_10"/>
</dbReference>
<dbReference type="InterPro" id="IPR055270">
    <property type="entry name" value="Glyco_tran_10_C"/>
</dbReference>
<dbReference type="Gene3D" id="3.40.50.11660">
    <property type="entry name" value="Glycosyl transferase family 10, C-terminal domain"/>
    <property type="match status" value="1"/>
</dbReference>
<dbReference type="Proteomes" id="UP000018837">
    <property type="component" value="Unassembled WGS sequence"/>
</dbReference>
<sequence length="316" mass="37791">MLVRIVKDWKWPDIFQQTPRNKGVWEGIRFTEEEVKTCDLLVVLNASPVRINTICPIGARWLFLQESPIDLYRYYLKIAPYFDKYFGFWDPAEVSNIVNTQTALSWHIKKTYDELVKLSLKDALEAKKRAVSWVTSNAKQKEGHRLRMAFKDFLQQQKFPFDLWGHGFCPIDDKFDGIFPYKYSIAIENYSCDDYWTEKITDCFLSWTLPIYYGAKNITRYFPEESMLLIDPNRPEYSLQQIKEAMAADYYESHLDYIKEARELILNKYQFFPWIKHLLNQSQIDFSKKEPVDIPANRPPKRPLWCRLKRVLFERQ</sequence>
<evidence type="ECO:0000313" key="5">
    <source>
        <dbReference type="EMBL" id="ETK01247.1"/>
    </source>
</evidence>
<dbReference type="SUPFAM" id="SSF53756">
    <property type="entry name" value="UDP-Glycosyltransferase/glycogen phosphorylase"/>
    <property type="match status" value="1"/>
</dbReference>
<gene>
    <name evidence="5" type="ORF">N425_11020</name>
</gene>
<organism evidence="5 6">
    <name type="scientific">Tannerella sp. oral taxon BU063 isolate Cell 2</name>
    <dbReference type="NCBI Taxonomy" id="1411148"/>
    <lineage>
        <taxon>Bacteria</taxon>
        <taxon>Pseudomonadati</taxon>
        <taxon>Bacteroidota</taxon>
        <taxon>Bacteroidia</taxon>
        <taxon>Bacteroidales</taxon>
        <taxon>Tannerellaceae</taxon>
        <taxon>Tannerella</taxon>
    </lineage>
</organism>
<dbReference type="InterPro" id="IPR038577">
    <property type="entry name" value="GT10-like_C_sf"/>
</dbReference>
<dbReference type="PANTHER" id="PTHR11929">
    <property type="entry name" value="ALPHA- 1,3 -FUCOSYLTRANSFERASE"/>
    <property type="match status" value="1"/>
</dbReference>
<dbReference type="GO" id="GO:0016020">
    <property type="term" value="C:membrane"/>
    <property type="evidence" value="ECO:0007669"/>
    <property type="project" value="InterPro"/>
</dbReference>
<keyword evidence="2" id="KW-0328">Glycosyltransferase</keyword>
<evidence type="ECO:0000256" key="3">
    <source>
        <dbReference type="ARBA" id="ARBA00022679"/>
    </source>
</evidence>
<comment type="caution">
    <text evidence="5">The sequence shown here is derived from an EMBL/GenBank/DDBJ whole genome shotgun (WGS) entry which is preliminary data.</text>
</comment>
<evidence type="ECO:0000256" key="2">
    <source>
        <dbReference type="ARBA" id="ARBA00022676"/>
    </source>
</evidence>
<protein>
    <recommendedName>
        <fullName evidence="4">Fucosyltransferase C-terminal domain-containing protein</fullName>
    </recommendedName>
</protein>
<dbReference type="PANTHER" id="PTHR11929:SF226">
    <property type="entry name" value="ATP-DEPENDENT DNA HELICASE-RELATED"/>
    <property type="match status" value="1"/>
</dbReference>
<dbReference type="EMBL" id="AYUF01000489">
    <property type="protein sequence ID" value="ETK01247.1"/>
    <property type="molecule type" value="Genomic_DNA"/>
</dbReference>
<proteinExistence type="inferred from homology"/>
<name>W2C455_9BACT</name>
<comment type="similarity">
    <text evidence="1">Belongs to the glycosyltransferase 10 family.</text>
</comment>
<dbReference type="Pfam" id="PF00852">
    <property type="entry name" value="Glyco_transf_10"/>
    <property type="match status" value="1"/>
</dbReference>
<accession>W2C455</accession>
<dbReference type="GO" id="GO:0046920">
    <property type="term" value="F:alpha-(1-&gt;3)-fucosyltransferase activity"/>
    <property type="evidence" value="ECO:0007669"/>
    <property type="project" value="TreeGrafter"/>
</dbReference>
<keyword evidence="3" id="KW-0808">Transferase</keyword>
<evidence type="ECO:0000313" key="6">
    <source>
        <dbReference type="Proteomes" id="UP000018837"/>
    </source>
</evidence>
<reference evidence="5 6" key="1">
    <citation type="submission" date="2013-11" db="EMBL/GenBank/DDBJ databases">
        <title>Single cell genomics of uncultured Tannerella BU063 (oral taxon 286).</title>
        <authorList>
            <person name="Beall C.J."/>
            <person name="Campbell A.G."/>
            <person name="Griffen A.L."/>
            <person name="Podar M."/>
            <person name="Leys E.J."/>
        </authorList>
    </citation>
    <scope>NUCLEOTIDE SEQUENCE [LARGE SCALE GENOMIC DNA]</scope>
    <source>
        <strain evidence="5">Cell 2</strain>
    </source>
</reference>
<dbReference type="AlphaFoldDB" id="W2C455"/>
<evidence type="ECO:0000259" key="4">
    <source>
        <dbReference type="Pfam" id="PF00852"/>
    </source>
</evidence>